<gene>
    <name evidence="7" type="ORF">SAMN02745206_00497</name>
</gene>
<proteinExistence type="predicted"/>
<keyword evidence="5 6" id="KW-0472">Membrane</keyword>
<dbReference type="Pfam" id="PF03739">
    <property type="entry name" value="LptF_LptG"/>
    <property type="match status" value="1"/>
</dbReference>
<feature type="transmembrane region" description="Helical" evidence="6">
    <location>
        <begin position="12"/>
        <end position="30"/>
    </location>
</feature>
<evidence type="ECO:0000256" key="1">
    <source>
        <dbReference type="ARBA" id="ARBA00004651"/>
    </source>
</evidence>
<dbReference type="InterPro" id="IPR005495">
    <property type="entry name" value="LptG/LptF_permease"/>
</dbReference>
<dbReference type="GO" id="GO:0055085">
    <property type="term" value="P:transmembrane transport"/>
    <property type="evidence" value="ECO:0007669"/>
    <property type="project" value="InterPro"/>
</dbReference>
<accession>A0A1M4UJF6</accession>
<name>A0A1M4UJF6_9BACT</name>
<protein>
    <submittedName>
        <fullName evidence="7">Lipopolysaccharide export system permease protein</fullName>
    </submittedName>
</protein>
<keyword evidence="2" id="KW-1003">Cell membrane</keyword>
<feature type="transmembrane region" description="Helical" evidence="6">
    <location>
        <begin position="276"/>
        <end position="296"/>
    </location>
</feature>
<evidence type="ECO:0000256" key="6">
    <source>
        <dbReference type="SAM" id="Phobius"/>
    </source>
</evidence>
<reference evidence="8" key="1">
    <citation type="submission" date="2016-11" db="EMBL/GenBank/DDBJ databases">
        <authorList>
            <person name="Varghese N."/>
            <person name="Submissions S."/>
        </authorList>
    </citation>
    <scope>NUCLEOTIDE SEQUENCE [LARGE SCALE GENOMIC DNA]</scope>
    <source>
        <strain evidence="8">DSM 9756</strain>
    </source>
</reference>
<evidence type="ECO:0000256" key="4">
    <source>
        <dbReference type="ARBA" id="ARBA00022989"/>
    </source>
</evidence>
<sequence length="358" mass="39715">MKIITRYVVRHFFSVFGVSLFGFVGIYLVIDFFEKFDDIIEKNAALGDALLYFAFKIPLILSQGIPIATLLAALIGLGLLQRNREIIALRAAGLNAWVYAGPVVAAALVLSAATFGLGETVGRSLNNRAARLWQERIDKASSRLGWTHENVWYRGDGVLFQARLYDPKHALFQGVTLYFLGVDFQLDRRLDARTVRWTGEGWQARQGVLTDFPNGRAVQNAFDVLDLDLKERPRDFEDAEALPEELGWADLYRFTRRVQAEGYDATAYVTELHSRLAVPLTALILALLGVSISLHLGHRGGIALGIALGLLLTFLYLVILQVGMSMSHSEMVPPVVGVWTANVLFALLGCALWVRAPQ</sequence>
<feature type="transmembrane region" description="Helical" evidence="6">
    <location>
        <begin position="303"/>
        <end position="324"/>
    </location>
</feature>
<organism evidence="7 8">
    <name type="scientific">Desulfacinum infernum DSM 9756</name>
    <dbReference type="NCBI Taxonomy" id="1121391"/>
    <lineage>
        <taxon>Bacteria</taxon>
        <taxon>Pseudomonadati</taxon>
        <taxon>Thermodesulfobacteriota</taxon>
        <taxon>Syntrophobacteria</taxon>
        <taxon>Syntrophobacterales</taxon>
        <taxon>Syntrophobacteraceae</taxon>
        <taxon>Desulfacinum</taxon>
    </lineage>
</organism>
<dbReference type="RefSeq" id="WP_073036641.1">
    <property type="nucleotide sequence ID" value="NZ_FQVB01000005.1"/>
</dbReference>
<dbReference type="PANTHER" id="PTHR33529:SF6">
    <property type="entry name" value="YJGP_YJGQ FAMILY PERMEASE"/>
    <property type="match status" value="1"/>
</dbReference>
<dbReference type="OrthoDB" id="9783403at2"/>
<evidence type="ECO:0000256" key="2">
    <source>
        <dbReference type="ARBA" id="ARBA00022475"/>
    </source>
</evidence>
<evidence type="ECO:0000256" key="3">
    <source>
        <dbReference type="ARBA" id="ARBA00022692"/>
    </source>
</evidence>
<keyword evidence="3 6" id="KW-0812">Transmembrane</keyword>
<evidence type="ECO:0000256" key="5">
    <source>
        <dbReference type="ARBA" id="ARBA00023136"/>
    </source>
</evidence>
<dbReference type="STRING" id="1121391.SAMN02745206_00497"/>
<feature type="transmembrane region" description="Helical" evidence="6">
    <location>
        <begin position="336"/>
        <end position="354"/>
    </location>
</feature>
<evidence type="ECO:0000313" key="8">
    <source>
        <dbReference type="Proteomes" id="UP000184076"/>
    </source>
</evidence>
<dbReference type="NCBIfam" id="TIGR04408">
    <property type="entry name" value="LptG_lptG"/>
    <property type="match status" value="1"/>
</dbReference>
<dbReference type="PANTHER" id="PTHR33529">
    <property type="entry name" value="SLR0882 PROTEIN-RELATED"/>
    <property type="match status" value="1"/>
</dbReference>
<dbReference type="AlphaFoldDB" id="A0A1M4UJF6"/>
<dbReference type="EMBL" id="FQVB01000005">
    <property type="protein sequence ID" value="SHE56794.1"/>
    <property type="molecule type" value="Genomic_DNA"/>
</dbReference>
<feature type="transmembrane region" description="Helical" evidence="6">
    <location>
        <begin position="92"/>
        <end position="117"/>
    </location>
</feature>
<keyword evidence="8" id="KW-1185">Reference proteome</keyword>
<evidence type="ECO:0000313" key="7">
    <source>
        <dbReference type="EMBL" id="SHE56794.1"/>
    </source>
</evidence>
<comment type="subcellular location">
    <subcellularLocation>
        <location evidence="1">Cell membrane</location>
        <topology evidence="1">Multi-pass membrane protein</topology>
    </subcellularLocation>
</comment>
<dbReference type="GO" id="GO:0015920">
    <property type="term" value="P:lipopolysaccharide transport"/>
    <property type="evidence" value="ECO:0007669"/>
    <property type="project" value="TreeGrafter"/>
</dbReference>
<feature type="transmembrane region" description="Helical" evidence="6">
    <location>
        <begin position="50"/>
        <end position="80"/>
    </location>
</feature>
<dbReference type="GO" id="GO:0043190">
    <property type="term" value="C:ATP-binding cassette (ABC) transporter complex"/>
    <property type="evidence" value="ECO:0007669"/>
    <property type="project" value="InterPro"/>
</dbReference>
<dbReference type="Proteomes" id="UP000184076">
    <property type="component" value="Unassembled WGS sequence"/>
</dbReference>
<dbReference type="InterPro" id="IPR030923">
    <property type="entry name" value="LptG"/>
</dbReference>
<keyword evidence="4 6" id="KW-1133">Transmembrane helix</keyword>